<name>A0A177A239_9PEZI</name>
<dbReference type="VEuPathDB" id="FungiDB:GMDG_03378"/>
<dbReference type="RefSeq" id="XP_024321525.1">
    <property type="nucleotide sequence ID" value="XM_024470995.1"/>
</dbReference>
<proteinExistence type="predicted"/>
<dbReference type="Proteomes" id="UP000077154">
    <property type="component" value="Unassembled WGS sequence"/>
</dbReference>
<sequence length="155" mass="16988">MRTDFYAALLATAATYASASAIPQHQSRNTCLDIPTFQATDYKWGCSPGGCRSNFKLAAAARYRTGAPGINVECSPIFIQQLWVPCRNVDGSELPATSRVEAIWTQGPDYERQFLGVAHIYLRGDGKTVNATARTDILPVRGEPMKFLFPVTIIS</sequence>
<feature type="chain" id="PRO_5008056334" evidence="1">
    <location>
        <begin position="20"/>
        <end position="155"/>
    </location>
</feature>
<dbReference type="OrthoDB" id="3490397at2759"/>
<organism evidence="2">
    <name type="scientific">Pseudogymnoascus destructans</name>
    <dbReference type="NCBI Taxonomy" id="655981"/>
    <lineage>
        <taxon>Eukaryota</taxon>
        <taxon>Fungi</taxon>
        <taxon>Dikarya</taxon>
        <taxon>Ascomycota</taxon>
        <taxon>Pezizomycotina</taxon>
        <taxon>Leotiomycetes</taxon>
        <taxon>Thelebolales</taxon>
        <taxon>Thelebolaceae</taxon>
        <taxon>Pseudogymnoascus</taxon>
    </lineage>
</organism>
<keyword evidence="1" id="KW-0732">Signal</keyword>
<reference evidence="2" key="1">
    <citation type="submission" date="2016-03" db="EMBL/GenBank/DDBJ databases">
        <title>Updated assembly of Pseudogymnoascus destructans, the fungus causing white-nose syndrome of bats.</title>
        <authorList>
            <person name="Palmer J.M."/>
            <person name="Drees K.P."/>
            <person name="Foster J.T."/>
            <person name="Lindner D.L."/>
        </authorList>
    </citation>
    <scope>NUCLEOTIDE SEQUENCE [LARGE SCALE GENOMIC DNA]</scope>
    <source>
        <strain evidence="2">20631-21</strain>
    </source>
</reference>
<dbReference type="eggNOG" id="ENOG502SH3P">
    <property type="taxonomic scope" value="Eukaryota"/>
</dbReference>
<accession>A0A177A239</accession>
<gene>
    <name evidence="2" type="ORF">VC83_07423</name>
</gene>
<evidence type="ECO:0000256" key="1">
    <source>
        <dbReference type="SAM" id="SignalP"/>
    </source>
</evidence>
<dbReference type="EMBL" id="KV441405">
    <property type="protein sequence ID" value="OAF56228.1"/>
    <property type="molecule type" value="Genomic_DNA"/>
</dbReference>
<feature type="signal peptide" evidence="1">
    <location>
        <begin position="1"/>
        <end position="19"/>
    </location>
</feature>
<evidence type="ECO:0000313" key="2">
    <source>
        <dbReference type="EMBL" id="OAF56228.1"/>
    </source>
</evidence>
<protein>
    <submittedName>
        <fullName evidence="2">Uncharacterized protein</fullName>
    </submittedName>
</protein>
<dbReference type="AlphaFoldDB" id="A0A177A239"/>
<dbReference type="GeneID" id="36290468"/>